<protein>
    <submittedName>
        <fullName evidence="2">Uncharacterized protein</fullName>
    </submittedName>
</protein>
<sequence length="223" mass="26266">MEQIKQELQSIKLRIKEMEEKISKMESESLQKENISRNTQKNEQNIKESKEASTSQPSPNIVKEISEISKLNIIQLCNNLSSFGIKDKAGYNYKICLFNLVACWLIEIDNKPWMKTLNYGKYNKVNFYLGAPPSWIRHMFDIRNILYLYPSQNLREIYMLPVRIKVAIKEFVRVTKLTNIYIRFFTAVPKWDDYLIPVKNVIKIGLTRKLFDPNSQNIHDVTP</sequence>
<dbReference type="EMBL" id="JBFOLK010000013">
    <property type="protein sequence ID" value="KAL2465229.1"/>
    <property type="molecule type" value="Genomic_DNA"/>
</dbReference>
<keyword evidence="3" id="KW-1185">Reference proteome</keyword>
<gene>
    <name evidence="2" type="ORF">Adt_41080</name>
</gene>
<feature type="region of interest" description="Disordered" evidence="1">
    <location>
        <begin position="24"/>
        <end position="59"/>
    </location>
</feature>
<evidence type="ECO:0000313" key="3">
    <source>
        <dbReference type="Proteomes" id="UP001604336"/>
    </source>
</evidence>
<dbReference type="Proteomes" id="UP001604336">
    <property type="component" value="Unassembled WGS sequence"/>
</dbReference>
<proteinExistence type="predicted"/>
<name>A0ABD1PMU0_9LAMI</name>
<evidence type="ECO:0000256" key="1">
    <source>
        <dbReference type="SAM" id="MobiDB-lite"/>
    </source>
</evidence>
<feature type="compositionally biased region" description="Basic and acidic residues" evidence="1">
    <location>
        <begin position="24"/>
        <end position="35"/>
    </location>
</feature>
<organism evidence="2 3">
    <name type="scientific">Abeliophyllum distichum</name>
    <dbReference type="NCBI Taxonomy" id="126358"/>
    <lineage>
        <taxon>Eukaryota</taxon>
        <taxon>Viridiplantae</taxon>
        <taxon>Streptophyta</taxon>
        <taxon>Embryophyta</taxon>
        <taxon>Tracheophyta</taxon>
        <taxon>Spermatophyta</taxon>
        <taxon>Magnoliopsida</taxon>
        <taxon>eudicotyledons</taxon>
        <taxon>Gunneridae</taxon>
        <taxon>Pentapetalae</taxon>
        <taxon>asterids</taxon>
        <taxon>lamiids</taxon>
        <taxon>Lamiales</taxon>
        <taxon>Oleaceae</taxon>
        <taxon>Forsythieae</taxon>
        <taxon>Abeliophyllum</taxon>
    </lineage>
</organism>
<reference evidence="3" key="1">
    <citation type="submission" date="2024-07" db="EMBL/GenBank/DDBJ databases">
        <title>Two chromosome-level genome assemblies of Korean endemic species Abeliophyllum distichum and Forsythia ovata (Oleaceae).</title>
        <authorList>
            <person name="Jang H."/>
        </authorList>
    </citation>
    <scope>NUCLEOTIDE SEQUENCE [LARGE SCALE GENOMIC DNA]</scope>
</reference>
<dbReference type="AlphaFoldDB" id="A0ABD1PMU0"/>
<accession>A0ABD1PMU0</accession>
<evidence type="ECO:0000313" key="2">
    <source>
        <dbReference type="EMBL" id="KAL2465229.1"/>
    </source>
</evidence>
<comment type="caution">
    <text evidence="2">The sequence shown here is derived from an EMBL/GenBank/DDBJ whole genome shotgun (WGS) entry which is preliminary data.</text>
</comment>